<dbReference type="CDD" id="cd06433">
    <property type="entry name" value="GT_2_WfgS_like"/>
    <property type="match status" value="1"/>
</dbReference>
<dbReference type="SUPFAM" id="SSF53448">
    <property type="entry name" value="Nucleotide-diphospho-sugar transferases"/>
    <property type="match status" value="1"/>
</dbReference>
<dbReference type="PANTHER" id="PTHR22916:SF3">
    <property type="entry name" value="UDP-GLCNAC:BETAGAL BETA-1,3-N-ACETYLGLUCOSAMINYLTRANSFERASE-LIKE PROTEIN 1"/>
    <property type="match status" value="1"/>
</dbReference>
<dbReference type="Pfam" id="PF00535">
    <property type="entry name" value="Glycos_transf_2"/>
    <property type="match status" value="1"/>
</dbReference>
<gene>
    <name evidence="2" type="ORF">ADIARSV_2817</name>
</gene>
<organism evidence="2 3">
    <name type="scientific">Arcticibacter svalbardensis MN12-7</name>
    <dbReference type="NCBI Taxonomy" id="1150600"/>
    <lineage>
        <taxon>Bacteria</taxon>
        <taxon>Pseudomonadati</taxon>
        <taxon>Bacteroidota</taxon>
        <taxon>Sphingobacteriia</taxon>
        <taxon>Sphingobacteriales</taxon>
        <taxon>Sphingobacteriaceae</taxon>
        <taxon>Arcticibacter</taxon>
    </lineage>
</organism>
<comment type="caution">
    <text evidence="2">The sequence shown here is derived from an EMBL/GenBank/DDBJ whole genome shotgun (WGS) entry which is preliminary data.</text>
</comment>
<dbReference type="Proteomes" id="UP000014174">
    <property type="component" value="Unassembled WGS sequence"/>
</dbReference>
<evidence type="ECO:0000313" key="3">
    <source>
        <dbReference type="Proteomes" id="UP000014174"/>
    </source>
</evidence>
<dbReference type="InterPro" id="IPR029044">
    <property type="entry name" value="Nucleotide-diphossugar_trans"/>
</dbReference>
<name>R9GQI5_9SPHI</name>
<keyword evidence="2" id="KW-0808">Transferase</keyword>
<dbReference type="GO" id="GO:0016758">
    <property type="term" value="F:hexosyltransferase activity"/>
    <property type="evidence" value="ECO:0007669"/>
    <property type="project" value="UniProtKB-ARBA"/>
</dbReference>
<dbReference type="InterPro" id="IPR001173">
    <property type="entry name" value="Glyco_trans_2-like"/>
</dbReference>
<reference evidence="2 3" key="1">
    <citation type="journal article" date="2013" name="Genome Announc.">
        <title>Draft Genome Sequence of Arcticibacter svalbardensis Strain MN12-7T, a Member of the Family Sphingobacteriaceae Isolated from an Arctic Soil Sample.</title>
        <authorList>
            <person name="Shivaji S."/>
            <person name="Ara S."/>
            <person name="Prasad S."/>
            <person name="Manasa B.P."/>
            <person name="Begum Z."/>
            <person name="Singh A."/>
            <person name="Kumar Pinnaka A."/>
        </authorList>
    </citation>
    <scope>NUCLEOTIDE SEQUENCE [LARGE SCALE GENOMIC DNA]</scope>
    <source>
        <strain evidence="2 3">MN12-7</strain>
    </source>
</reference>
<feature type="domain" description="Glycosyltransferase 2-like" evidence="1">
    <location>
        <begin position="11"/>
        <end position="129"/>
    </location>
</feature>
<evidence type="ECO:0000313" key="2">
    <source>
        <dbReference type="EMBL" id="EOR93983.1"/>
    </source>
</evidence>
<dbReference type="PANTHER" id="PTHR22916">
    <property type="entry name" value="GLYCOSYLTRANSFERASE"/>
    <property type="match status" value="1"/>
</dbReference>
<evidence type="ECO:0000259" key="1">
    <source>
        <dbReference type="Pfam" id="PF00535"/>
    </source>
</evidence>
<dbReference type="AlphaFoldDB" id="R9GQI5"/>
<protein>
    <submittedName>
        <fullName evidence="2">Glycosyl transferase, family 2</fullName>
    </submittedName>
</protein>
<proteinExistence type="predicted"/>
<dbReference type="STRING" id="1150600.ADIARSV_2817"/>
<dbReference type="EMBL" id="AQPN01000100">
    <property type="protein sequence ID" value="EOR93983.1"/>
    <property type="molecule type" value="Genomic_DNA"/>
</dbReference>
<dbReference type="OrthoDB" id="9788101at2"/>
<dbReference type="Gene3D" id="3.90.550.10">
    <property type="entry name" value="Spore Coat Polysaccharide Biosynthesis Protein SpsA, Chain A"/>
    <property type="match status" value="1"/>
</dbReference>
<keyword evidence="3" id="KW-1185">Reference proteome</keyword>
<dbReference type="eggNOG" id="COG0463">
    <property type="taxonomic scope" value="Bacteria"/>
</dbReference>
<sequence length="258" mass="30098">MIDKPIKSLISIIIPTYNSETSIKECLLSVLNQSVDNYEILIIDNVSSDETIRIASDFNDNKINIVSQKDKGVYDAMNTGIQLSKGEWLYFLGSDDILKDNDVLYDINNYIKLSDSNFIYGNAYFKNSGYIYGEESSIERLLIEGNICHQAIFYHYSIFSLVGLYNLKYPIWADWDFNIKCFKFSAIKTEYVNRIIAVYNDYKGISRDDDEVFKKQLPNFYIQEIDRLNIEIGTLNKKLNSFPYNIVEFVKKPFIKRR</sequence>
<accession>R9GQI5</accession>